<dbReference type="GO" id="GO:0008270">
    <property type="term" value="F:zinc ion binding"/>
    <property type="evidence" value="ECO:0007669"/>
    <property type="project" value="UniProtKB-KW"/>
</dbReference>
<dbReference type="GO" id="GO:0006355">
    <property type="term" value="P:regulation of DNA-templated transcription"/>
    <property type="evidence" value="ECO:0007669"/>
    <property type="project" value="UniProtKB-ARBA"/>
</dbReference>
<keyword evidence="3" id="KW-0677">Repeat</keyword>
<keyword evidence="2" id="KW-0479">Metal-binding</keyword>
<dbReference type="InterPro" id="IPR050331">
    <property type="entry name" value="Zinc_finger"/>
</dbReference>
<feature type="region of interest" description="Disordered" evidence="11">
    <location>
        <begin position="377"/>
        <end position="412"/>
    </location>
</feature>
<dbReference type="RefSeq" id="XP_022665436.1">
    <property type="nucleotide sequence ID" value="XM_022809701.1"/>
</dbReference>
<evidence type="ECO:0000256" key="8">
    <source>
        <dbReference type="ARBA" id="ARBA00023163"/>
    </source>
</evidence>
<feature type="compositionally biased region" description="Polar residues" evidence="11">
    <location>
        <begin position="588"/>
        <end position="601"/>
    </location>
</feature>
<accession>A0A7M7MC54</accession>
<feature type="compositionally biased region" description="Basic and acidic residues" evidence="11">
    <location>
        <begin position="602"/>
        <end position="632"/>
    </location>
</feature>
<dbReference type="FunFam" id="3.30.160.60:FF:000150">
    <property type="entry name" value="Mds1 and evi1 complex locus protein"/>
    <property type="match status" value="1"/>
</dbReference>
<dbReference type="RefSeq" id="XP_022665438.1">
    <property type="nucleotide sequence ID" value="XM_022809703.1"/>
</dbReference>
<dbReference type="OMA" id="PRGAYED"/>
<dbReference type="GO" id="GO:0003677">
    <property type="term" value="F:DNA binding"/>
    <property type="evidence" value="ECO:0007669"/>
    <property type="project" value="UniProtKB-KW"/>
</dbReference>
<dbReference type="PANTHER" id="PTHR16515:SF49">
    <property type="entry name" value="GASTRULA ZINC FINGER PROTEIN XLCGF49.1-LIKE-RELATED"/>
    <property type="match status" value="1"/>
</dbReference>
<feature type="domain" description="C2H2-type" evidence="12">
    <location>
        <begin position="807"/>
        <end position="834"/>
    </location>
</feature>
<dbReference type="AlphaFoldDB" id="A0A7M7MC54"/>
<feature type="region of interest" description="Disordered" evidence="11">
    <location>
        <begin position="760"/>
        <end position="799"/>
    </location>
</feature>
<evidence type="ECO:0000256" key="5">
    <source>
        <dbReference type="ARBA" id="ARBA00022833"/>
    </source>
</evidence>
<feature type="compositionally biased region" description="Acidic residues" evidence="11">
    <location>
        <begin position="508"/>
        <end position="534"/>
    </location>
</feature>
<dbReference type="PROSITE" id="PS00028">
    <property type="entry name" value="ZINC_FINGER_C2H2_1"/>
    <property type="match status" value="5"/>
</dbReference>
<name>A0A7M7MC54_VARDE</name>
<evidence type="ECO:0000256" key="7">
    <source>
        <dbReference type="ARBA" id="ARBA00023125"/>
    </source>
</evidence>
<dbReference type="PROSITE" id="PS50157">
    <property type="entry name" value="ZINC_FINGER_C2H2_2"/>
    <property type="match status" value="6"/>
</dbReference>
<dbReference type="FunFam" id="3.30.160.60:FF:000159">
    <property type="entry name" value="Mds1 and evi1 complex locus protein"/>
    <property type="match status" value="1"/>
</dbReference>
<feature type="region of interest" description="Disordered" evidence="11">
    <location>
        <begin position="53"/>
        <end position="94"/>
    </location>
</feature>
<feature type="domain" description="C2H2-type" evidence="12">
    <location>
        <begin position="835"/>
        <end position="863"/>
    </location>
</feature>
<evidence type="ECO:0000256" key="9">
    <source>
        <dbReference type="ARBA" id="ARBA00023242"/>
    </source>
</evidence>
<keyword evidence="5" id="KW-0862">Zinc</keyword>
<evidence type="ECO:0000256" key="1">
    <source>
        <dbReference type="ARBA" id="ARBA00004123"/>
    </source>
</evidence>
<dbReference type="EnsemblMetazoa" id="XM_022809700">
    <property type="protein sequence ID" value="XP_022665435"/>
    <property type="gene ID" value="LOC111252225"/>
</dbReference>
<dbReference type="EnsemblMetazoa" id="XM_022809703">
    <property type="protein sequence ID" value="XP_022665438"/>
    <property type="gene ID" value="LOC111252225"/>
</dbReference>
<evidence type="ECO:0000256" key="4">
    <source>
        <dbReference type="ARBA" id="ARBA00022771"/>
    </source>
</evidence>
<sequence>MEQHQQSPQQTLPLPLSLTHVNALSTSGSSSSDALLVAAAAAAAAAASAPSVLQHSDLSNGSNAGPESISSRRAFTDPSNLQRHIRPQNSGPRAHACGECGKTFATSSGLKQHTHIHSSVKPFRCEVCLKAYTQFSNLCRHKRMHATCRTQIKCKKCGQNFATVASLTKHKRFCEAPSATDSLANWDIPLNNNDPLQFLHKSTLSPFLPIAQLFPVFSGFKQENLQDLVNKLRRDNADHKRALIGNDFLSEEHPGDDNINAINRTNNKDAREENDDDDDDDDDDDEEDSRLKFESLHTLSAGAEQQNKDSICELNKRLFKSEPPRDIYGESKPFVDHHHHQVSAGDDHENPHQQIEQNKDFISRLNKRLKQESIISAGHHSDDNDTGCASLSRQHQLQEEQQQFAETSVDEDNKDLISELNRQLIERQRLEIAAAASRKRRRDDPVASHGDDTDDENGKRVKKDSPPVEANNQSQEDQFDGENKKRVKKELATAEANDRSQGDQFGSEVEENSDGENSDPDDENEENSESEDMEFPAVRSSPRRSIYDSYRQSSPKPAPLWPEALLNGSSIVSGLESLRKRSSDADKSVTSLMAQSGQPQSDKFEAARRSDAEDGEKDDQPLDLRVSHKRDSSASPPPSDRPGSSHSSGEGEGESIADQDSVADKSEQAATARGLLTPPAAPAPPAVLPPSAGNHSLHPLLFDQINLYNRLSSDKGSVPLFPVQMPSDSGALSNPRLNTNIFGPLFQNLNLVRAQMAQIGQAASHSHSTPHSPSPQGAATASLEPTAQRGRSPAAAVGHTKVSKERYSCKFCGKQFPRSANLTRHLRTHTGEQPYKCKYCERSFSISSNLQRHVRNIHNKEKPFKCSLCDRCFGQQTNLDRHLKKHESEHSPPSMIGMDSPLKSSLQGSPLAANFDEIRNFIGKVTSGQSMDMNRLIALAAAQNVNRMSRSGQGSDLDDSEAMIDDDDEEIDVADEHITSENTPIIEEKTELPSSPGTPVKEPKKLWFPIAKQEASPPPSAEREHAQVPDSPSNGI</sequence>
<dbReference type="Proteomes" id="UP000594260">
    <property type="component" value="Unplaced"/>
</dbReference>
<evidence type="ECO:0000256" key="10">
    <source>
        <dbReference type="PROSITE-ProRule" id="PRU00042"/>
    </source>
</evidence>
<feature type="region of interest" description="Disordered" evidence="11">
    <location>
        <begin position="577"/>
        <end position="669"/>
    </location>
</feature>
<feature type="compositionally biased region" description="Basic and acidic residues" evidence="11">
    <location>
        <begin position="481"/>
        <end position="501"/>
    </location>
</feature>
<feature type="region of interest" description="Disordered" evidence="11">
    <location>
        <begin position="435"/>
        <end position="564"/>
    </location>
</feature>
<feature type="compositionally biased region" description="Acidic residues" evidence="11">
    <location>
        <begin position="272"/>
        <end position="288"/>
    </location>
</feature>
<feature type="compositionally biased region" description="Basic and acidic residues" evidence="11">
    <location>
        <begin position="442"/>
        <end position="466"/>
    </location>
</feature>
<keyword evidence="9" id="KW-0539">Nucleus</keyword>
<dbReference type="RefSeq" id="XP_022665437.1">
    <property type="nucleotide sequence ID" value="XM_022809702.1"/>
</dbReference>
<dbReference type="FunFam" id="3.30.160.60:FF:000929">
    <property type="entry name" value="Uncharacterized protein, isoform B"/>
    <property type="match status" value="1"/>
</dbReference>
<dbReference type="RefSeq" id="XP_022665435.1">
    <property type="nucleotide sequence ID" value="XM_022809700.1"/>
</dbReference>
<dbReference type="FunFam" id="3.30.160.60:FF:000112">
    <property type="entry name" value="Mds1 and evi1 complex locus protein"/>
    <property type="match status" value="1"/>
</dbReference>
<comment type="subcellular location">
    <subcellularLocation>
        <location evidence="1">Nucleus</location>
    </subcellularLocation>
</comment>
<dbReference type="OrthoDB" id="9368434at2759"/>
<feature type="compositionally biased region" description="Polar residues" evidence="11">
    <location>
        <begin position="53"/>
        <end position="91"/>
    </location>
</feature>
<keyword evidence="14" id="KW-1185">Reference proteome</keyword>
<evidence type="ECO:0000256" key="3">
    <source>
        <dbReference type="ARBA" id="ARBA00022737"/>
    </source>
</evidence>
<feature type="domain" description="C2H2-type" evidence="12">
    <location>
        <begin position="95"/>
        <end position="122"/>
    </location>
</feature>
<dbReference type="Gene3D" id="3.30.160.60">
    <property type="entry name" value="Classic Zinc Finger"/>
    <property type="match status" value="5"/>
</dbReference>
<dbReference type="SUPFAM" id="SSF57667">
    <property type="entry name" value="beta-beta-alpha zinc fingers"/>
    <property type="match status" value="4"/>
</dbReference>
<protein>
    <recommendedName>
        <fullName evidence="12">C2H2-type domain-containing protein</fullName>
    </recommendedName>
</protein>
<evidence type="ECO:0000259" key="12">
    <source>
        <dbReference type="PROSITE" id="PS50157"/>
    </source>
</evidence>
<feature type="region of interest" description="Disordered" evidence="11">
    <location>
        <begin position="246"/>
        <end position="290"/>
    </location>
</feature>
<dbReference type="KEGG" id="vde:111252225"/>
<dbReference type="InterPro" id="IPR036236">
    <property type="entry name" value="Znf_C2H2_sf"/>
</dbReference>
<evidence type="ECO:0000313" key="13">
    <source>
        <dbReference type="EnsemblMetazoa" id="XP_022665435"/>
    </source>
</evidence>
<feature type="domain" description="C2H2-type" evidence="12">
    <location>
        <begin position="152"/>
        <end position="172"/>
    </location>
</feature>
<reference evidence="13" key="1">
    <citation type="submission" date="2021-01" db="UniProtKB">
        <authorList>
            <consortium name="EnsemblMetazoa"/>
        </authorList>
    </citation>
    <scope>IDENTIFICATION</scope>
</reference>
<dbReference type="FunFam" id="3.30.160.60:FF:000126">
    <property type="entry name" value="Mds1 and evi1 complex locus protein"/>
    <property type="match status" value="1"/>
</dbReference>
<dbReference type="GeneID" id="111252225"/>
<proteinExistence type="predicted"/>
<organism evidence="13 14">
    <name type="scientific">Varroa destructor</name>
    <name type="common">Honeybee mite</name>
    <dbReference type="NCBI Taxonomy" id="109461"/>
    <lineage>
        <taxon>Eukaryota</taxon>
        <taxon>Metazoa</taxon>
        <taxon>Ecdysozoa</taxon>
        <taxon>Arthropoda</taxon>
        <taxon>Chelicerata</taxon>
        <taxon>Arachnida</taxon>
        <taxon>Acari</taxon>
        <taxon>Parasitiformes</taxon>
        <taxon>Mesostigmata</taxon>
        <taxon>Gamasina</taxon>
        <taxon>Dermanyssoidea</taxon>
        <taxon>Varroidae</taxon>
        <taxon>Varroa</taxon>
    </lineage>
</organism>
<feature type="region of interest" description="Disordered" evidence="11">
    <location>
        <begin position="976"/>
        <end position="1036"/>
    </location>
</feature>
<feature type="domain" description="C2H2-type" evidence="12">
    <location>
        <begin position="864"/>
        <end position="891"/>
    </location>
</feature>
<feature type="domain" description="C2H2-type" evidence="12">
    <location>
        <begin position="123"/>
        <end position="150"/>
    </location>
</feature>
<dbReference type="InterPro" id="IPR013087">
    <property type="entry name" value="Znf_C2H2_type"/>
</dbReference>
<dbReference type="Pfam" id="PF00096">
    <property type="entry name" value="zf-C2H2"/>
    <property type="match status" value="5"/>
</dbReference>
<dbReference type="SMART" id="SM00355">
    <property type="entry name" value="ZnF_C2H2"/>
    <property type="match status" value="6"/>
</dbReference>
<feature type="compositionally biased region" description="Basic and acidic residues" evidence="11">
    <location>
        <begin position="577"/>
        <end position="587"/>
    </location>
</feature>
<evidence type="ECO:0000256" key="11">
    <source>
        <dbReference type="SAM" id="MobiDB-lite"/>
    </source>
</evidence>
<keyword evidence="7" id="KW-0238">DNA-binding</keyword>
<keyword evidence="4 10" id="KW-0863">Zinc-finger</keyword>
<evidence type="ECO:0000256" key="6">
    <source>
        <dbReference type="ARBA" id="ARBA00023015"/>
    </source>
</evidence>
<evidence type="ECO:0000313" key="14">
    <source>
        <dbReference type="Proteomes" id="UP000594260"/>
    </source>
</evidence>
<dbReference type="GO" id="GO:0005634">
    <property type="term" value="C:nucleus"/>
    <property type="evidence" value="ECO:0007669"/>
    <property type="project" value="UniProtKB-SubCell"/>
</dbReference>
<dbReference type="EnsemblMetazoa" id="XM_022809702">
    <property type="protein sequence ID" value="XP_022665437"/>
    <property type="gene ID" value="LOC111252225"/>
</dbReference>
<dbReference type="PANTHER" id="PTHR16515">
    <property type="entry name" value="PR DOMAIN ZINC FINGER PROTEIN"/>
    <property type="match status" value="1"/>
</dbReference>
<keyword evidence="8" id="KW-0804">Transcription</keyword>
<evidence type="ECO:0000256" key="2">
    <source>
        <dbReference type="ARBA" id="ARBA00022723"/>
    </source>
</evidence>
<dbReference type="EnsemblMetazoa" id="XM_022809701">
    <property type="protein sequence ID" value="XP_022665436"/>
    <property type="gene ID" value="LOC111252225"/>
</dbReference>
<dbReference type="InParanoid" id="A0A7M7MC54"/>
<feature type="compositionally biased region" description="Low complexity" evidence="11">
    <location>
        <begin position="764"/>
        <end position="775"/>
    </location>
</feature>
<keyword evidence="6" id="KW-0805">Transcription regulation</keyword>